<dbReference type="EMBL" id="JXXD01000125">
    <property type="protein sequence ID" value="KIZ35368.1"/>
    <property type="molecule type" value="Genomic_DNA"/>
</dbReference>
<evidence type="ECO:0000313" key="2">
    <source>
        <dbReference type="EMBL" id="KIZ35368.1"/>
    </source>
</evidence>
<name>A0A0D7E3F4_STUST</name>
<protein>
    <recommendedName>
        <fullName evidence="1">Knr4/Smi1-like domain-containing protein</fullName>
    </recommendedName>
</protein>
<dbReference type="AlphaFoldDB" id="A0A0D7E3F4"/>
<dbReference type="Pfam" id="PF09346">
    <property type="entry name" value="SMI1_KNR4"/>
    <property type="match status" value="1"/>
</dbReference>
<feature type="domain" description="Knr4/Smi1-like" evidence="1">
    <location>
        <begin position="26"/>
        <end position="162"/>
    </location>
</feature>
<evidence type="ECO:0000259" key="1">
    <source>
        <dbReference type="SMART" id="SM00860"/>
    </source>
</evidence>
<organism evidence="2 3">
    <name type="scientific">Stutzerimonas stutzeri</name>
    <name type="common">Pseudomonas stutzeri</name>
    <dbReference type="NCBI Taxonomy" id="316"/>
    <lineage>
        <taxon>Bacteria</taxon>
        <taxon>Pseudomonadati</taxon>
        <taxon>Pseudomonadota</taxon>
        <taxon>Gammaproteobacteria</taxon>
        <taxon>Pseudomonadales</taxon>
        <taxon>Pseudomonadaceae</taxon>
        <taxon>Stutzerimonas</taxon>
    </lineage>
</organism>
<dbReference type="PANTHER" id="PTHR47432">
    <property type="entry name" value="CELL WALL ASSEMBLY REGULATOR SMI1"/>
    <property type="match status" value="1"/>
</dbReference>
<sequence>MNELWQHLEAWLATYDPARQADLNPPADDTAIAALEQLLGKPLPADFTACLKVHDGQRGQAGWLFDDYEFLSSRQITLSWSAWTALLEGGDFAARTPESDTGIRASWWDKAWLPFASDGGGDYLCLDLAPADQGHYGQVIEVLHDMPQRTLLAPSFADWFGNFIMRKTA</sequence>
<gene>
    <name evidence="2" type="ORF">LO50_13720</name>
</gene>
<dbReference type="InterPro" id="IPR018958">
    <property type="entry name" value="Knr4/Smi1-like_dom"/>
</dbReference>
<dbReference type="RefSeq" id="WP_023444484.1">
    <property type="nucleotide sequence ID" value="NZ_JBITTV010000003.1"/>
</dbReference>
<reference evidence="2 3" key="1">
    <citation type="submission" date="2014-11" db="EMBL/GenBank/DDBJ databases">
        <title>Genomics and ecophysiology of heterotrophic nitrogen fixing bacteria isolated from estuarine surface water.</title>
        <authorList>
            <person name="Bentzon-Tilia M."/>
            <person name="Severin I."/>
            <person name="Hansen L.H."/>
            <person name="Riemann L."/>
        </authorList>
    </citation>
    <scope>NUCLEOTIDE SEQUENCE [LARGE SCALE GENOMIC DNA]</scope>
    <source>
        <strain evidence="2 3">BAL361</strain>
    </source>
</reference>
<dbReference type="PANTHER" id="PTHR47432:SF1">
    <property type="entry name" value="CELL WALL ASSEMBLY REGULATOR SMI1"/>
    <property type="match status" value="1"/>
</dbReference>
<dbReference type="InterPro" id="IPR051873">
    <property type="entry name" value="KNR4/SMI1_regulator"/>
</dbReference>
<dbReference type="SMART" id="SM00860">
    <property type="entry name" value="SMI1_KNR4"/>
    <property type="match status" value="1"/>
</dbReference>
<dbReference type="PATRIC" id="fig|316.110.peg.569"/>
<dbReference type="Proteomes" id="UP000032439">
    <property type="component" value="Unassembled WGS sequence"/>
</dbReference>
<dbReference type="Gene3D" id="3.40.1580.10">
    <property type="entry name" value="SMI1/KNR4-like"/>
    <property type="match status" value="1"/>
</dbReference>
<comment type="caution">
    <text evidence="2">The sequence shown here is derived from an EMBL/GenBank/DDBJ whole genome shotgun (WGS) entry which is preliminary data.</text>
</comment>
<proteinExistence type="predicted"/>
<accession>A0A0D7E3F4</accession>
<dbReference type="InterPro" id="IPR037883">
    <property type="entry name" value="Knr4/Smi1-like_sf"/>
</dbReference>
<evidence type="ECO:0000313" key="3">
    <source>
        <dbReference type="Proteomes" id="UP000032439"/>
    </source>
</evidence>
<dbReference type="SUPFAM" id="SSF160631">
    <property type="entry name" value="SMI1/KNR4-like"/>
    <property type="match status" value="1"/>
</dbReference>